<reference evidence="1" key="1">
    <citation type="submission" date="2024-07" db="EMBL/GenBank/DDBJ databases">
        <authorList>
            <person name="Yu S.T."/>
        </authorList>
    </citation>
    <scope>NUCLEOTIDE SEQUENCE</scope>
    <source>
        <strain evidence="1">R28</strain>
    </source>
</reference>
<accession>A0AB39Q801</accession>
<protein>
    <submittedName>
        <fullName evidence="1">Uncharacterized protein</fullName>
    </submittedName>
</protein>
<proteinExistence type="predicted"/>
<evidence type="ECO:0000313" key="1">
    <source>
        <dbReference type="EMBL" id="XDQ38684.1"/>
    </source>
</evidence>
<dbReference type="InterPro" id="IPR015797">
    <property type="entry name" value="NUDIX_hydrolase-like_dom_sf"/>
</dbReference>
<dbReference type="Gene3D" id="3.90.79.10">
    <property type="entry name" value="Nucleoside Triphosphate Pyrophosphohydrolase"/>
    <property type="match status" value="1"/>
</dbReference>
<dbReference type="AlphaFoldDB" id="A0AB39Q801"/>
<organism evidence="1">
    <name type="scientific">Streptomyces sp. R28</name>
    <dbReference type="NCBI Taxonomy" id="3238628"/>
    <lineage>
        <taxon>Bacteria</taxon>
        <taxon>Bacillati</taxon>
        <taxon>Actinomycetota</taxon>
        <taxon>Actinomycetes</taxon>
        <taxon>Kitasatosporales</taxon>
        <taxon>Streptomycetaceae</taxon>
        <taxon>Streptomyces</taxon>
    </lineage>
</organism>
<name>A0AB39Q801_9ACTN</name>
<gene>
    <name evidence="1" type="ORF">AB5J49_37965</name>
</gene>
<dbReference type="RefSeq" id="WP_369173385.1">
    <property type="nucleotide sequence ID" value="NZ_CP163439.1"/>
</dbReference>
<dbReference type="SUPFAM" id="SSF55811">
    <property type="entry name" value="Nudix"/>
    <property type="match status" value="1"/>
</dbReference>
<sequence length="140" mass="15396">MVRPVVIDPAVRRFLLLPVRHRDAKCWSVPVVPVRAGEPYCRAAVRYLRSLTGLPGLLIAPVVGVLPATGARRRIAYVVLARPVTGAWPQNAPALLGEGARWWSTAQLRDAGVRVEPDTLPLLMDGYWEGWLPDGEVSLE</sequence>
<dbReference type="EMBL" id="CP163439">
    <property type="protein sequence ID" value="XDQ38684.1"/>
    <property type="molecule type" value="Genomic_DNA"/>
</dbReference>